<dbReference type="Proteomes" id="UP000244309">
    <property type="component" value="Unassembled WGS sequence"/>
</dbReference>
<keyword evidence="7" id="KW-0964">Secreted</keyword>
<feature type="signal peptide" evidence="14">
    <location>
        <begin position="1"/>
        <end position="23"/>
    </location>
</feature>
<comment type="cofactor">
    <cofactor evidence="1">
        <name>Cu cation</name>
        <dbReference type="ChEBI" id="CHEBI:23378"/>
    </cofactor>
</comment>
<evidence type="ECO:0000256" key="7">
    <source>
        <dbReference type="ARBA" id="ARBA00022525"/>
    </source>
</evidence>
<feature type="chain" id="PRO_5015938738" description="superoxide dismutase" evidence="14">
    <location>
        <begin position="24"/>
        <end position="301"/>
    </location>
</feature>
<dbReference type="GO" id="GO:0046872">
    <property type="term" value="F:metal ion binding"/>
    <property type="evidence" value="ECO:0007669"/>
    <property type="project" value="InterPro"/>
</dbReference>
<name>A0A2V1AQ52_9ASCO</name>
<dbReference type="SUPFAM" id="SSF49329">
    <property type="entry name" value="Cu,Zn superoxide dismutase-like"/>
    <property type="match status" value="1"/>
</dbReference>
<dbReference type="PANTHER" id="PTHR20910:SF1">
    <property type="entry name" value="SUPEROXIDE DISMUTASE COPPER_ZINC BINDING DOMAIN-CONTAINING PROTEIN"/>
    <property type="match status" value="1"/>
</dbReference>
<keyword evidence="8" id="KW-0325">Glycoprotein</keyword>
<keyword evidence="6" id="KW-0134">Cell wall</keyword>
<keyword evidence="12" id="KW-0843">Virulence</keyword>
<evidence type="ECO:0000256" key="12">
    <source>
        <dbReference type="ARBA" id="ARBA00023026"/>
    </source>
</evidence>
<evidence type="ECO:0000256" key="4">
    <source>
        <dbReference type="ARBA" id="ARBA00010457"/>
    </source>
</evidence>
<dbReference type="FunFam" id="2.60.40.200:FF:000007">
    <property type="entry name" value="Cell surface Cu-only superoxide dismutase 5"/>
    <property type="match status" value="1"/>
</dbReference>
<dbReference type="GeneID" id="37006978"/>
<evidence type="ECO:0000313" key="16">
    <source>
        <dbReference type="EMBL" id="PVH19872.1"/>
    </source>
</evidence>
<keyword evidence="8" id="KW-0336">GPI-anchor</keyword>
<comment type="similarity">
    <text evidence="4">Belongs to the Cu-Zn superoxide dismutase family.</text>
</comment>
<sequence length="301" mass="31969">MRFTKFNVASSICFSSLCGAVLAGVAPVITSNPKNAIAVAEFPQFGCGEMEGYVSFESPHGGKVDVQVDVTKLPSDGGPFYYHIHEYPVPDDGDCEKVGPEFNPYHASPDCDAQPGDAYCKLGDLSGKYGKIKATCFQTEYCDPFISLDGYSKANIIGRSLVFHYSDMTKIACANIEVGTEEQLDRLRSPSCSDSDSDDEDVDFVFDKREVGSDQGPTTTFVSSTHSWDGADGSATSGVDAGDLSSGQHGFATKVSNSSITGNRTNVSNFGHESACPEEGAANSVKAAFGTLFGLLTPFLL</sequence>
<comment type="subcellular location">
    <subcellularLocation>
        <location evidence="3">Membrane</location>
        <topology evidence="3">Lipid-anchor</topology>
        <topology evidence="3">GPI-anchor</topology>
    </subcellularLocation>
    <subcellularLocation>
        <location evidence="2">Secreted</location>
        <location evidence="2">Cell wall</location>
    </subcellularLocation>
</comment>
<evidence type="ECO:0000256" key="8">
    <source>
        <dbReference type="ARBA" id="ARBA00022622"/>
    </source>
</evidence>
<protein>
    <recommendedName>
        <fullName evidence="5">superoxide dismutase</fullName>
        <ecNumber evidence="5">1.15.1.1</ecNumber>
    </recommendedName>
</protein>
<keyword evidence="11" id="KW-0186">Copper</keyword>
<reference evidence="16 17" key="1">
    <citation type="submission" date="2017-12" db="EMBL/GenBank/DDBJ databases">
        <title>Genome Sequence of a Multidrug-Resistant Candida haemulonii Isolate from a Patient with Chronic Leg Ulcers in Israel.</title>
        <authorList>
            <person name="Chow N.A."/>
            <person name="Gade L."/>
            <person name="Batra D."/>
            <person name="Rowe L.A."/>
            <person name="Ben-Ami R."/>
            <person name="Loparev V.N."/>
            <person name="Litvintseva A.P."/>
        </authorList>
    </citation>
    <scope>NUCLEOTIDE SEQUENCE [LARGE SCALE GENOMIC DNA]</scope>
    <source>
        <strain evidence="16 17">B11899</strain>
    </source>
</reference>
<keyword evidence="9" id="KW-0049">Antioxidant</keyword>
<keyword evidence="8" id="KW-0449">Lipoprotein</keyword>
<dbReference type="GO" id="GO:0004784">
    <property type="term" value="F:superoxide dismutase activity"/>
    <property type="evidence" value="ECO:0007669"/>
    <property type="project" value="UniProtKB-EC"/>
</dbReference>
<evidence type="ECO:0000256" key="9">
    <source>
        <dbReference type="ARBA" id="ARBA00022862"/>
    </source>
</evidence>
<keyword evidence="10" id="KW-0560">Oxidoreductase</keyword>
<keyword evidence="17" id="KW-1185">Reference proteome</keyword>
<dbReference type="OrthoDB" id="159229at2759"/>
<evidence type="ECO:0000256" key="11">
    <source>
        <dbReference type="ARBA" id="ARBA00023008"/>
    </source>
</evidence>
<dbReference type="Pfam" id="PF00080">
    <property type="entry name" value="Sod_Cu"/>
    <property type="match status" value="1"/>
</dbReference>
<evidence type="ECO:0000256" key="14">
    <source>
        <dbReference type="SAM" id="SignalP"/>
    </source>
</evidence>
<dbReference type="EMBL" id="PKFO01000003">
    <property type="protein sequence ID" value="PVH19872.1"/>
    <property type="molecule type" value="Genomic_DNA"/>
</dbReference>
<dbReference type="AlphaFoldDB" id="A0A2V1AQ52"/>
<evidence type="ECO:0000256" key="13">
    <source>
        <dbReference type="ARBA" id="ARBA00049204"/>
    </source>
</evidence>
<dbReference type="EC" id="1.15.1.1" evidence="5"/>
<organism evidence="16 17">
    <name type="scientific">Candidozyma haemuli</name>
    <dbReference type="NCBI Taxonomy" id="45357"/>
    <lineage>
        <taxon>Eukaryota</taxon>
        <taxon>Fungi</taxon>
        <taxon>Dikarya</taxon>
        <taxon>Ascomycota</taxon>
        <taxon>Saccharomycotina</taxon>
        <taxon>Pichiomycetes</taxon>
        <taxon>Metschnikowiaceae</taxon>
        <taxon>Candidozyma</taxon>
    </lineage>
</organism>
<evidence type="ECO:0000256" key="3">
    <source>
        <dbReference type="ARBA" id="ARBA00004589"/>
    </source>
</evidence>
<dbReference type="STRING" id="45357.A0A2V1AQ52"/>
<comment type="catalytic activity">
    <reaction evidence="13">
        <text>2 superoxide + 2 H(+) = H2O2 + O2</text>
        <dbReference type="Rhea" id="RHEA:20696"/>
        <dbReference type="ChEBI" id="CHEBI:15378"/>
        <dbReference type="ChEBI" id="CHEBI:15379"/>
        <dbReference type="ChEBI" id="CHEBI:16240"/>
        <dbReference type="ChEBI" id="CHEBI:18421"/>
        <dbReference type="EC" id="1.15.1.1"/>
    </reaction>
</comment>
<dbReference type="Gene3D" id="2.60.40.200">
    <property type="entry name" value="Superoxide dismutase, copper/zinc binding domain"/>
    <property type="match status" value="1"/>
</dbReference>
<gene>
    <name evidence="16" type="ORF">CXQ85_001647</name>
</gene>
<proteinExistence type="inferred from homology"/>
<evidence type="ECO:0000256" key="1">
    <source>
        <dbReference type="ARBA" id="ARBA00001935"/>
    </source>
</evidence>
<dbReference type="VEuPathDB" id="FungiDB:CXQ85_001647"/>
<evidence type="ECO:0000256" key="10">
    <source>
        <dbReference type="ARBA" id="ARBA00023002"/>
    </source>
</evidence>
<dbReference type="InterPro" id="IPR053257">
    <property type="entry name" value="Cu-only_SOD"/>
</dbReference>
<accession>A0A2V1AQ52</accession>
<keyword evidence="8" id="KW-0472">Membrane</keyword>
<dbReference type="PANTHER" id="PTHR20910">
    <property type="entry name" value="AGAP001623-PA"/>
    <property type="match status" value="1"/>
</dbReference>
<evidence type="ECO:0000256" key="2">
    <source>
        <dbReference type="ARBA" id="ARBA00004191"/>
    </source>
</evidence>
<dbReference type="RefSeq" id="XP_025340812.1">
    <property type="nucleotide sequence ID" value="XM_025485347.1"/>
</dbReference>
<evidence type="ECO:0000256" key="5">
    <source>
        <dbReference type="ARBA" id="ARBA00012682"/>
    </source>
</evidence>
<keyword evidence="14" id="KW-0732">Signal</keyword>
<dbReference type="GO" id="GO:0005576">
    <property type="term" value="C:extracellular region"/>
    <property type="evidence" value="ECO:0007669"/>
    <property type="project" value="UniProtKB-ARBA"/>
</dbReference>
<evidence type="ECO:0000256" key="6">
    <source>
        <dbReference type="ARBA" id="ARBA00022512"/>
    </source>
</evidence>
<dbReference type="InterPro" id="IPR036423">
    <property type="entry name" value="SOD-like_Cu/Zn_dom_sf"/>
</dbReference>
<evidence type="ECO:0000313" key="17">
    <source>
        <dbReference type="Proteomes" id="UP000244309"/>
    </source>
</evidence>
<feature type="domain" description="Superoxide dismutase copper/zinc binding" evidence="15">
    <location>
        <begin position="51"/>
        <end position="166"/>
    </location>
</feature>
<comment type="caution">
    <text evidence="16">The sequence shown here is derived from an EMBL/GenBank/DDBJ whole genome shotgun (WGS) entry which is preliminary data.</text>
</comment>
<dbReference type="GO" id="GO:0098552">
    <property type="term" value="C:side of membrane"/>
    <property type="evidence" value="ECO:0007669"/>
    <property type="project" value="UniProtKB-KW"/>
</dbReference>
<dbReference type="InterPro" id="IPR001424">
    <property type="entry name" value="SOD_Cu_Zn_dom"/>
</dbReference>
<evidence type="ECO:0000259" key="15">
    <source>
        <dbReference type="Pfam" id="PF00080"/>
    </source>
</evidence>